<feature type="domain" description="LysM" evidence="2">
    <location>
        <begin position="169"/>
        <end position="219"/>
    </location>
</feature>
<dbReference type="EMBL" id="JBANRG010000024">
    <property type="protein sequence ID" value="KAK7454622.1"/>
    <property type="molecule type" value="Genomic_DNA"/>
</dbReference>
<feature type="compositionally biased region" description="Acidic residues" evidence="1">
    <location>
        <begin position="107"/>
        <end position="118"/>
    </location>
</feature>
<dbReference type="CDD" id="cd00118">
    <property type="entry name" value="LysM"/>
    <property type="match status" value="1"/>
</dbReference>
<reference evidence="3 4" key="1">
    <citation type="submission" date="2024-01" db="EMBL/GenBank/DDBJ databases">
        <title>A draft genome for the cacao thread blight pathogen Marasmiellus scandens.</title>
        <authorList>
            <person name="Baruah I.K."/>
            <person name="Leung J."/>
            <person name="Bukari Y."/>
            <person name="Amoako-Attah I."/>
            <person name="Meinhardt L.W."/>
            <person name="Bailey B.A."/>
            <person name="Cohen S.P."/>
        </authorList>
    </citation>
    <scope>NUCLEOTIDE SEQUENCE [LARGE SCALE GENOMIC DNA]</scope>
    <source>
        <strain evidence="3 4">GH-19</strain>
    </source>
</reference>
<dbReference type="Gene3D" id="3.10.350.10">
    <property type="entry name" value="LysM domain"/>
    <property type="match status" value="1"/>
</dbReference>
<organism evidence="3 4">
    <name type="scientific">Marasmiellus scandens</name>
    <dbReference type="NCBI Taxonomy" id="2682957"/>
    <lineage>
        <taxon>Eukaryota</taxon>
        <taxon>Fungi</taxon>
        <taxon>Dikarya</taxon>
        <taxon>Basidiomycota</taxon>
        <taxon>Agaricomycotina</taxon>
        <taxon>Agaricomycetes</taxon>
        <taxon>Agaricomycetidae</taxon>
        <taxon>Agaricales</taxon>
        <taxon>Marasmiineae</taxon>
        <taxon>Omphalotaceae</taxon>
        <taxon>Marasmiellus</taxon>
    </lineage>
</organism>
<dbReference type="SUPFAM" id="SSF54106">
    <property type="entry name" value="LysM domain"/>
    <property type="match status" value="1"/>
</dbReference>
<sequence>MSTQKPNLDSITSLCLACSSSLPPKANVDSVFITSCCRQPICSSCISSNPRLARYNPCLSCLGGVDVVNARKTTAGKLTNPLNKVPIPPTEVNIDGAVRDEDTYVIGDDDDDNEDEDGFGGRLDSSPPPPYPLSSDSSKQSSETSTPPNEPFGKNDTDTNPGVNPNNPYEYYIKKGDTLQGIALKFGVDGRELCRLNRLPPTTLSTTPYLLHTRGILTLPPNAKLFDKFGNKFSNDPRAIEEEKARAVGRIRSRAEGRLQLITKETDWRVLKTYVALAEDPDELAKYDVKRKESGTTSNPSHLGPSSSSLEAAAVDMYMEDEEWERTEGRKMAIPTLCARK</sequence>
<dbReference type="PROSITE" id="PS51782">
    <property type="entry name" value="LYSM"/>
    <property type="match status" value="1"/>
</dbReference>
<evidence type="ECO:0000259" key="2">
    <source>
        <dbReference type="PROSITE" id="PS51782"/>
    </source>
</evidence>
<dbReference type="Proteomes" id="UP001498398">
    <property type="component" value="Unassembled WGS sequence"/>
</dbReference>
<dbReference type="InterPro" id="IPR036779">
    <property type="entry name" value="LysM_dom_sf"/>
</dbReference>
<name>A0ABR1JA46_9AGAR</name>
<feature type="compositionally biased region" description="Polar residues" evidence="1">
    <location>
        <begin position="158"/>
        <end position="167"/>
    </location>
</feature>
<feature type="compositionally biased region" description="Low complexity" evidence="1">
    <location>
        <begin position="298"/>
        <end position="310"/>
    </location>
</feature>
<dbReference type="InterPro" id="IPR018392">
    <property type="entry name" value="LysM"/>
</dbReference>
<gene>
    <name evidence="3" type="ORF">VKT23_011375</name>
</gene>
<comment type="caution">
    <text evidence="3">The sequence shown here is derived from an EMBL/GenBank/DDBJ whole genome shotgun (WGS) entry which is preliminary data.</text>
</comment>
<evidence type="ECO:0000313" key="3">
    <source>
        <dbReference type="EMBL" id="KAK7454622.1"/>
    </source>
</evidence>
<feature type="region of interest" description="Disordered" evidence="1">
    <location>
        <begin position="86"/>
        <end position="169"/>
    </location>
</feature>
<feature type="compositionally biased region" description="Low complexity" evidence="1">
    <location>
        <begin position="133"/>
        <end position="145"/>
    </location>
</feature>
<evidence type="ECO:0000313" key="4">
    <source>
        <dbReference type="Proteomes" id="UP001498398"/>
    </source>
</evidence>
<evidence type="ECO:0000256" key="1">
    <source>
        <dbReference type="SAM" id="MobiDB-lite"/>
    </source>
</evidence>
<dbReference type="Pfam" id="PF01476">
    <property type="entry name" value="LysM"/>
    <property type="match status" value="1"/>
</dbReference>
<feature type="region of interest" description="Disordered" evidence="1">
    <location>
        <begin position="289"/>
        <end position="314"/>
    </location>
</feature>
<protein>
    <recommendedName>
        <fullName evidence="2">LysM domain-containing protein</fullName>
    </recommendedName>
</protein>
<proteinExistence type="predicted"/>
<keyword evidence="4" id="KW-1185">Reference proteome</keyword>
<accession>A0ABR1JA46</accession>